<organism evidence="8 9">
    <name type="scientific">Candidatus Blautia merdigallinarum</name>
    <dbReference type="NCBI Taxonomy" id="2838495"/>
    <lineage>
        <taxon>Bacteria</taxon>
        <taxon>Bacillati</taxon>
        <taxon>Bacillota</taxon>
        <taxon>Clostridia</taxon>
        <taxon>Lachnospirales</taxon>
        <taxon>Lachnospiraceae</taxon>
        <taxon>Blautia</taxon>
    </lineage>
</organism>
<dbReference type="SMART" id="SM00287">
    <property type="entry name" value="SH3b"/>
    <property type="match status" value="2"/>
</dbReference>
<protein>
    <submittedName>
        <fullName evidence="8">C40 family peptidase</fullName>
    </submittedName>
</protein>
<dbReference type="Gene3D" id="3.90.1720.10">
    <property type="entry name" value="endopeptidase domain like (from Nostoc punctiforme)"/>
    <property type="match status" value="1"/>
</dbReference>
<feature type="domain" description="NlpC/P60" evidence="7">
    <location>
        <begin position="562"/>
        <end position="686"/>
    </location>
</feature>
<dbReference type="PANTHER" id="PTHR47053">
    <property type="entry name" value="MUREIN DD-ENDOPEPTIDASE MEPH-RELATED"/>
    <property type="match status" value="1"/>
</dbReference>
<keyword evidence="2" id="KW-0645">Protease</keyword>
<dbReference type="GO" id="GO:0008234">
    <property type="term" value="F:cysteine-type peptidase activity"/>
    <property type="evidence" value="ECO:0007669"/>
    <property type="project" value="UniProtKB-KW"/>
</dbReference>
<sequence>MAVPGNVWAAVPGAKISVGEYEAGGGYLPEGYHYILDENGFVTILDDGSAAIEADAQPSVPADPAPETPEEGTDTETPGEGEGTDTETPGEGEGTETETPGEGTDTETPGEGEGTETETPGEGEETDTETPGEGTDTETPGEGEGTETETPGEGEETDTETPGEGTDTETPGEGEGTETETPGEGEETDTETPGEGEETDTETPGEGTDTETPGEGEGTDTETPGEGEETDTETPGNEENGENTEEDNTQEEPVDEEPQNETPEAYESRTGYVLPEGYEYVLDENGYVILMENGSPQIRAVSEEAPSTNEQLVANQQIVELPVMVEDFRFWTVARKYAFAVDNIEIKEEMNQESRSIGSLAKDGLCYILKEEDGWLYVESGRVRGFVQTEQVKTGDEAQELLTKYQEQAKEKAAAEGTEYTGIEGTAPMAQELVPWLENNAFLYLRATVNQTVVDKDYAVTTASLLNVREGKGTDTRIVGTLPHGSICYILADKDQDWVYIESGDVRGFVSRQYIVYDESVQAAVEQTGEENYTTANKFVEPSDNQACYYTLTSVKSGVPGGEVRSSVVEFASQFIGNPYVWGGTSLTNGADCSGFVQSIYKEYGVELPRVAADQAQYGTKIAVEDAQPGDLIFYAKDGYVYHVVIYAGNGKTVEAKGTRYGIVQGNLNTANAVWATRVLDDTSYVYSSGDIAEVNATEDMYGDYLGNYKLTYYCSCELCCDVETGITATGTPVVEGQTIAVDPSVIPYGTQVIINGHVFTAEDCGGAIKGNRIDIYVNDHDRANALGVNYADVYLVK</sequence>
<dbReference type="PANTHER" id="PTHR47053:SF1">
    <property type="entry name" value="MUREIN DD-ENDOPEPTIDASE MEPH-RELATED"/>
    <property type="match status" value="1"/>
</dbReference>
<evidence type="ECO:0000256" key="1">
    <source>
        <dbReference type="ARBA" id="ARBA00007074"/>
    </source>
</evidence>
<dbReference type="InterPro" id="IPR003646">
    <property type="entry name" value="SH3-like_bac-type"/>
</dbReference>
<reference evidence="8" key="2">
    <citation type="submission" date="2021-04" db="EMBL/GenBank/DDBJ databases">
        <authorList>
            <person name="Gilroy R."/>
        </authorList>
    </citation>
    <scope>NUCLEOTIDE SEQUENCE</scope>
    <source>
        <strain evidence="8">ChiSxjej6B18-287</strain>
    </source>
</reference>
<dbReference type="EMBL" id="DWWV01000044">
    <property type="protein sequence ID" value="HJC09964.1"/>
    <property type="molecule type" value="Genomic_DNA"/>
</dbReference>
<dbReference type="InterPro" id="IPR038765">
    <property type="entry name" value="Papain-like_cys_pep_sf"/>
</dbReference>
<dbReference type="GO" id="GO:0009254">
    <property type="term" value="P:peptidoglycan turnover"/>
    <property type="evidence" value="ECO:0007669"/>
    <property type="project" value="InterPro"/>
</dbReference>
<feature type="compositionally biased region" description="Acidic residues" evidence="5">
    <location>
        <begin position="104"/>
        <end position="232"/>
    </location>
</feature>
<dbReference type="Gene3D" id="2.40.40.10">
    <property type="entry name" value="RlpA-like domain"/>
    <property type="match status" value="1"/>
</dbReference>
<feature type="compositionally biased region" description="Acidic residues" evidence="5">
    <location>
        <begin position="239"/>
        <end position="259"/>
    </location>
</feature>
<evidence type="ECO:0000256" key="5">
    <source>
        <dbReference type="SAM" id="MobiDB-lite"/>
    </source>
</evidence>
<evidence type="ECO:0000313" key="9">
    <source>
        <dbReference type="Proteomes" id="UP000823893"/>
    </source>
</evidence>
<reference evidence="8" key="1">
    <citation type="journal article" date="2021" name="PeerJ">
        <title>Extensive microbial diversity within the chicken gut microbiome revealed by metagenomics and culture.</title>
        <authorList>
            <person name="Gilroy R."/>
            <person name="Ravi A."/>
            <person name="Getino M."/>
            <person name="Pursley I."/>
            <person name="Horton D.L."/>
            <person name="Alikhan N.F."/>
            <person name="Baker D."/>
            <person name="Gharbi K."/>
            <person name="Hall N."/>
            <person name="Watson M."/>
            <person name="Adriaenssens E.M."/>
            <person name="Foster-Nyarko E."/>
            <person name="Jarju S."/>
            <person name="Secka A."/>
            <person name="Antonio M."/>
            <person name="Oren A."/>
            <person name="Chaudhuri R.R."/>
            <person name="La Ragione R."/>
            <person name="Hildebrand F."/>
            <person name="Pallen M.J."/>
        </authorList>
    </citation>
    <scope>NUCLEOTIDE SEQUENCE</scope>
    <source>
        <strain evidence="8">ChiSxjej6B18-287</strain>
    </source>
</reference>
<feature type="region of interest" description="Disordered" evidence="5">
    <location>
        <begin position="57"/>
        <end position="271"/>
    </location>
</feature>
<dbReference type="Pfam" id="PF06725">
    <property type="entry name" value="3D"/>
    <property type="match status" value="1"/>
</dbReference>
<dbReference type="Pfam" id="PF00877">
    <property type="entry name" value="NLPC_P60"/>
    <property type="match status" value="1"/>
</dbReference>
<dbReference type="GO" id="GO:0019867">
    <property type="term" value="C:outer membrane"/>
    <property type="evidence" value="ECO:0007669"/>
    <property type="project" value="InterPro"/>
</dbReference>
<dbReference type="SUPFAM" id="SSF50685">
    <property type="entry name" value="Barwin-like endoglucanases"/>
    <property type="match status" value="1"/>
</dbReference>
<dbReference type="GO" id="GO:0006508">
    <property type="term" value="P:proteolysis"/>
    <property type="evidence" value="ECO:0007669"/>
    <property type="project" value="UniProtKB-KW"/>
</dbReference>
<feature type="compositionally biased region" description="Acidic residues" evidence="5">
    <location>
        <begin position="68"/>
        <end position="96"/>
    </location>
</feature>
<gene>
    <name evidence="8" type="ORF">H9935_04000</name>
</gene>
<proteinExistence type="inferred from homology"/>
<dbReference type="InterPro" id="IPR010611">
    <property type="entry name" value="3D_dom"/>
</dbReference>
<dbReference type="InterPro" id="IPR051202">
    <property type="entry name" value="Peptidase_C40"/>
</dbReference>
<dbReference type="Pfam" id="PF08239">
    <property type="entry name" value="SH3_3"/>
    <property type="match status" value="1"/>
</dbReference>
<evidence type="ECO:0000259" key="6">
    <source>
        <dbReference type="PROSITE" id="PS51781"/>
    </source>
</evidence>
<dbReference type="InterPro" id="IPR000064">
    <property type="entry name" value="NLP_P60_dom"/>
</dbReference>
<dbReference type="SUPFAM" id="SSF54001">
    <property type="entry name" value="Cysteine proteinases"/>
    <property type="match status" value="1"/>
</dbReference>
<keyword evidence="4" id="KW-0788">Thiol protease</keyword>
<comment type="similarity">
    <text evidence="1">Belongs to the peptidase C40 family.</text>
</comment>
<dbReference type="GO" id="GO:0004553">
    <property type="term" value="F:hydrolase activity, hydrolyzing O-glycosyl compounds"/>
    <property type="evidence" value="ECO:0007669"/>
    <property type="project" value="InterPro"/>
</dbReference>
<dbReference type="InterPro" id="IPR059180">
    <property type="entry name" value="3D_YorM"/>
</dbReference>
<accession>A0A9D2N4E8</accession>
<name>A0A9D2N4E8_9FIRM</name>
<evidence type="ECO:0000259" key="7">
    <source>
        <dbReference type="PROSITE" id="PS51935"/>
    </source>
</evidence>
<dbReference type="CDD" id="cd14667">
    <property type="entry name" value="3D_containing_proteins"/>
    <property type="match status" value="1"/>
</dbReference>
<evidence type="ECO:0000313" key="8">
    <source>
        <dbReference type="EMBL" id="HJC09964.1"/>
    </source>
</evidence>
<dbReference type="PROSITE" id="PS51935">
    <property type="entry name" value="NLPC_P60"/>
    <property type="match status" value="1"/>
</dbReference>
<evidence type="ECO:0000256" key="2">
    <source>
        <dbReference type="ARBA" id="ARBA00022670"/>
    </source>
</evidence>
<dbReference type="AlphaFoldDB" id="A0A9D2N4E8"/>
<comment type="caution">
    <text evidence="8">The sequence shown here is derived from an EMBL/GenBank/DDBJ whole genome shotgun (WGS) entry which is preliminary data.</text>
</comment>
<evidence type="ECO:0000256" key="4">
    <source>
        <dbReference type="ARBA" id="ARBA00022807"/>
    </source>
</evidence>
<feature type="domain" description="SH3b" evidence="6">
    <location>
        <begin position="456"/>
        <end position="519"/>
    </location>
</feature>
<dbReference type="Proteomes" id="UP000823893">
    <property type="component" value="Unassembled WGS sequence"/>
</dbReference>
<evidence type="ECO:0000256" key="3">
    <source>
        <dbReference type="ARBA" id="ARBA00022801"/>
    </source>
</evidence>
<keyword evidence="3" id="KW-0378">Hydrolase</keyword>
<dbReference type="PROSITE" id="PS51781">
    <property type="entry name" value="SH3B"/>
    <property type="match status" value="1"/>
</dbReference>
<dbReference type="InterPro" id="IPR036908">
    <property type="entry name" value="RlpA-like_sf"/>
</dbReference>
<dbReference type="Gene3D" id="2.30.30.40">
    <property type="entry name" value="SH3 Domains"/>
    <property type="match status" value="1"/>
</dbReference>